<organism evidence="1 2">
    <name type="scientific">Burkholderia pseudomallei</name>
    <name type="common">Pseudomonas pseudomallei</name>
    <dbReference type="NCBI Taxonomy" id="28450"/>
    <lineage>
        <taxon>Bacteria</taxon>
        <taxon>Pseudomonadati</taxon>
        <taxon>Pseudomonadota</taxon>
        <taxon>Betaproteobacteria</taxon>
        <taxon>Burkholderiales</taxon>
        <taxon>Burkholderiaceae</taxon>
        <taxon>Burkholderia</taxon>
        <taxon>pseudomallei group</taxon>
    </lineage>
</organism>
<evidence type="ECO:0000313" key="2">
    <source>
        <dbReference type="Proteomes" id="UP000231878"/>
    </source>
</evidence>
<dbReference type="AlphaFoldDB" id="A0AAX0UF95"/>
<name>A0AAX0UF95_BURPE</name>
<reference evidence="1 2" key="1">
    <citation type="submission" date="2017-11" db="EMBL/GenBank/DDBJ databases">
        <title>Molecular characterization of Burkholderia pseudomallei and closely related isolates from Vietnam.</title>
        <authorList>
            <person name="Ustinov D.V."/>
            <person name="Antonov A.S."/>
            <person name="Avdusheva E.F."/>
            <person name="Shpak I.M."/>
            <person name="Zakharova I.B."/>
            <person name="Thi L.A."/>
            <person name="Teteryatnikova N."/>
            <person name="Lopasteyskaya Y.A."/>
            <person name="Kuzyutina J.A."/>
            <person name="Ngo T.N."/>
            <person name="Victorov D.V."/>
        </authorList>
    </citation>
    <scope>NUCLEOTIDE SEQUENCE [LARGE SCALE GENOMIC DNA]</scope>
    <source>
        <strain evidence="1 2">V1512</strain>
    </source>
</reference>
<sequence length="117" mass="12478">MRRAARRGEGCRAATSALQRPRYAIVRDATHAGGDGGAHVDAQAGTRAHARRLNSTFETFAPPRAITGAPVAAVSRGRPHPHRAFAQSHRCNIGESTIGTRSFTNIAASLARPPRPY</sequence>
<protein>
    <submittedName>
        <fullName evidence="1">Uncharacterized protein</fullName>
    </submittedName>
</protein>
<accession>A0AAX0UF95</accession>
<evidence type="ECO:0000313" key="1">
    <source>
        <dbReference type="EMBL" id="PJO66677.1"/>
    </source>
</evidence>
<proteinExistence type="predicted"/>
<dbReference type="EMBL" id="PHRB01000006">
    <property type="protein sequence ID" value="PJO66677.1"/>
    <property type="molecule type" value="Genomic_DNA"/>
</dbReference>
<comment type="caution">
    <text evidence="1">The sequence shown here is derived from an EMBL/GenBank/DDBJ whole genome shotgun (WGS) entry which is preliminary data.</text>
</comment>
<gene>
    <name evidence="1" type="ORF">CWD88_08580</name>
</gene>
<dbReference type="Proteomes" id="UP000231878">
    <property type="component" value="Unassembled WGS sequence"/>
</dbReference>